<dbReference type="Proteomes" id="UP000316213">
    <property type="component" value="Unassembled WGS sequence"/>
</dbReference>
<keyword evidence="1" id="KW-0812">Transmembrane</keyword>
<gene>
    <name evidence="2" type="ORF">Pla100_19170</name>
</gene>
<feature type="transmembrane region" description="Helical" evidence="1">
    <location>
        <begin position="65"/>
        <end position="82"/>
    </location>
</feature>
<protein>
    <submittedName>
        <fullName evidence="2">N-ATPase, AtpR subunit</fullName>
    </submittedName>
</protein>
<proteinExistence type="predicted"/>
<reference evidence="2 3" key="1">
    <citation type="submission" date="2019-02" db="EMBL/GenBank/DDBJ databases">
        <title>Deep-cultivation of Planctomycetes and their phenomic and genomic characterization uncovers novel biology.</title>
        <authorList>
            <person name="Wiegand S."/>
            <person name="Jogler M."/>
            <person name="Boedeker C."/>
            <person name="Pinto D."/>
            <person name="Vollmers J."/>
            <person name="Rivas-Marin E."/>
            <person name="Kohn T."/>
            <person name="Peeters S.H."/>
            <person name="Heuer A."/>
            <person name="Rast P."/>
            <person name="Oberbeckmann S."/>
            <person name="Bunk B."/>
            <person name="Jeske O."/>
            <person name="Meyerdierks A."/>
            <person name="Storesund J.E."/>
            <person name="Kallscheuer N."/>
            <person name="Luecker S."/>
            <person name="Lage O.M."/>
            <person name="Pohl T."/>
            <person name="Merkel B.J."/>
            <person name="Hornburger P."/>
            <person name="Mueller R.-W."/>
            <person name="Bruemmer F."/>
            <person name="Labrenz M."/>
            <person name="Spormann A.M."/>
            <person name="Op Den Camp H."/>
            <person name="Overmann J."/>
            <person name="Amann R."/>
            <person name="Jetten M.S.M."/>
            <person name="Mascher T."/>
            <person name="Medema M.H."/>
            <person name="Devos D.P."/>
            <person name="Kaster A.-K."/>
            <person name="Ovreas L."/>
            <person name="Rohde M."/>
            <person name="Galperin M.Y."/>
            <person name="Jogler C."/>
        </authorList>
    </citation>
    <scope>NUCLEOTIDE SEQUENCE [LARGE SCALE GENOMIC DNA]</scope>
    <source>
        <strain evidence="2 3">Pla100</strain>
    </source>
</reference>
<accession>A0A5C6AI66</accession>
<dbReference type="AlphaFoldDB" id="A0A5C6AI66"/>
<organism evidence="2 3">
    <name type="scientific">Neorhodopirellula pilleata</name>
    <dbReference type="NCBI Taxonomy" id="2714738"/>
    <lineage>
        <taxon>Bacteria</taxon>
        <taxon>Pseudomonadati</taxon>
        <taxon>Planctomycetota</taxon>
        <taxon>Planctomycetia</taxon>
        <taxon>Pirellulales</taxon>
        <taxon>Pirellulaceae</taxon>
        <taxon>Neorhodopirellula</taxon>
    </lineage>
</organism>
<evidence type="ECO:0000313" key="3">
    <source>
        <dbReference type="Proteomes" id="UP000316213"/>
    </source>
</evidence>
<dbReference type="NCBIfam" id="TIGR03165">
    <property type="entry name" value="F1F0_chp_2"/>
    <property type="match status" value="1"/>
</dbReference>
<dbReference type="EMBL" id="SJPM01000003">
    <property type="protein sequence ID" value="TWT98751.1"/>
    <property type="molecule type" value="Genomic_DNA"/>
</dbReference>
<comment type="caution">
    <text evidence="2">The sequence shown here is derived from an EMBL/GenBank/DDBJ whole genome shotgun (WGS) entry which is preliminary data.</text>
</comment>
<dbReference type="Pfam" id="PF12966">
    <property type="entry name" value="AtpR"/>
    <property type="match status" value="1"/>
</dbReference>
<keyword evidence="1" id="KW-1133">Transmembrane helix</keyword>
<dbReference type="InterPro" id="IPR017581">
    <property type="entry name" value="AtpR-like"/>
</dbReference>
<evidence type="ECO:0000256" key="1">
    <source>
        <dbReference type="SAM" id="Phobius"/>
    </source>
</evidence>
<dbReference type="OrthoDB" id="467414at2"/>
<feature type="transmembrane region" description="Helical" evidence="1">
    <location>
        <begin position="6"/>
        <end position="29"/>
    </location>
</feature>
<evidence type="ECO:0000313" key="2">
    <source>
        <dbReference type="EMBL" id="TWT98751.1"/>
    </source>
</evidence>
<sequence>MNDGLALIFAFAAGMLLGCVFFGGLWWTIRKCVATPYPARWMLGSALARMSITLAGFYFVSAGQLKPLLACLVGFIAARLIVTRLTRPAIQVLAKTQETHHAT</sequence>
<name>A0A5C6AI66_9BACT</name>
<keyword evidence="3" id="KW-1185">Reference proteome</keyword>
<keyword evidence="1" id="KW-0472">Membrane</keyword>